<name>E5APA8_MYCRK</name>
<dbReference type="Proteomes" id="UP000007437">
    <property type="component" value="Chromosome"/>
</dbReference>
<proteinExistence type="predicted"/>
<evidence type="ECO:0000313" key="2">
    <source>
        <dbReference type="EMBL" id="CBW74440.1"/>
    </source>
</evidence>
<dbReference type="RefSeq" id="WP_013434674.1">
    <property type="nucleotide sequence ID" value="NC_014722.1"/>
</dbReference>
<keyword evidence="1" id="KW-1277">Toxin-antitoxin system</keyword>
<dbReference type="eggNOG" id="COG2026">
    <property type="taxonomic scope" value="Bacteria"/>
</dbReference>
<reference evidence="2 3" key="1">
    <citation type="journal article" date="2011" name="J. Bacteriol.">
        <title>Complete genome sequence of Burkholderia rhizoxinica, an endosymbiont of Rhizopus microsporus.</title>
        <authorList>
            <person name="Lackner G."/>
            <person name="Moebius N."/>
            <person name="Partida-Martinez L."/>
            <person name="Hertweck C."/>
        </authorList>
    </citation>
    <scope>NUCLEOTIDE SEQUENCE [LARGE SCALE GENOMIC DNA]</scope>
    <source>
        <strain evidence="3">DSM 19002 / CIP 109453 / HKI 454</strain>
    </source>
</reference>
<evidence type="ECO:0000313" key="3">
    <source>
        <dbReference type="Proteomes" id="UP000007437"/>
    </source>
</evidence>
<gene>
    <name evidence="2" type="ordered locus">RBRH_01220</name>
</gene>
<sequence>MGAFWKYRVGDCRIIANIEDGTLRILVVRIGNRREVYR</sequence>
<dbReference type="Pfam" id="PF05016">
    <property type="entry name" value="ParE_toxin"/>
    <property type="match status" value="1"/>
</dbReference>
<dbReference type="SUPFAM" id="SSF143011">
    <property type="entry name" value="RelE-like"/>
    <property type="match status" value="1"/>
</dbReference>
<protein>
    <submittedName>
        <fullName evidence="2">RelE protein</fullName>
    </submittedName>
</protein>
<dbReference type="InterPro" id="IPR035093">
    <property type="entry name" value="RelE/ParE_toxin_dom_sf"/>
</dbReference>
<dbReference type="HOGENOM" id="CLU_3325740_0_0_4"/>
<dbReference type="STRING" id="882378.RBRH_01220"/>
<dbReference type="InterPro" id="IPR007712">
    <property type="entry name" value="RelE/ParE_toxin"/>
</dbReference>
<evidence type="ECO:0000256" key="1">
    <source>
        <dbReference type="ARBA" id="ARBA00022649"/>
    </source>
</evidence>
<dbReference type="KEGG" id="brh:RBRH_01220"/>
<organism evidence="2 3">
    <name type="scientific">Mycetohabitans rhizoxinica (strain DSM 19002 / CIP 109453 / HKI 454)</name>
    <name type="common">Paraburkholderia rhizoxinica</name>
    <dbReference type="NCBI Taxonomy" id="882378"/>
    <lineage>
        <taxon>Bacteria</taxon>
        <taxon>Pseudomonadati</taxon>
        <taxon>Pseudomonadota</taxon>
        <taxon>Betaproteobacteria</taxon>
        <taxon>Burkholderiales</taxon>
        <taxon>Burkholderiaceae</taxon>
        <taxon>Mycetohabitans</taxon>
    </lineage>
</organism>
<dbReference type="Gene3D" id="3.30.2310.20">
    <property type="entry name" value="RelE-like"/>
    <property type="match status" value="1"/>
</dbReference>
<dbReference type="EMBL" id="FR687359">
    <property type="protein sequence ID" value="CBW74440.1"/>
    <property type="molecule type" value="Genomic_DNA"/>
</dbReference>
<dbReference type="AlphaFoldDB" id="E5APA8"/>
<accession>E5APA8</accession>